<protein>
    <recommendedName>
        <fullName evidence="10">Poly-beta-1,6-N-acetyl-D-glucosamine synthase</fullName>
    </recommendedName>
</protein>
<evidence type="ECO:0000256" key="7">
    <source>
        <dbReference type="ARBA" id="ARBA00023136"/>
    </source>
</evidence>
<dbReference type="SUPFAM" id="SSF53448">
    <property type="entry name" value="Nucleotide-diphospho-sugar transferases"/>
    <property type="match status" value="1"/>
</dbReference>
<name>A0AA38XKJ8_9EURO</name>
<dbReference type="Pfam" id="PF13641">
    <property type="entry name" value="Glyco_tranf_2_3"/>
    <property type="match status" value="1"/>
</dbReference>
<feature type="transmembrane region" description="Helical" evidence="8">
    <location>
        <begin position="446"/>
        <end position="469"/>
    </location>
</feature>
<evidence type="ECO:0000256" key="8">
    <source>
        <dbReference type="SAM" id="Phobius"/>
    </source>
</evidence>
<reference evidence="9" key="1">
    <citation type="submission" date="2022-10" db="EMBL/GenBank/DDBJ databases">
        <title>Culturing micro-colonial fungi from biological soil crusts in the Mojave desert and describing Neophaeococcomyces mojavensis, and introducing the new genera and species Taxawa tesnikishii.</title>
        <authorList>
            <person name="Kurbessoian T."/>
            <person name="Stajich J.E."/>
        </authorList>
    </citation>
    <scope>NUCLEOTIDE SEQUENCE</scope>
    <source>
        <strain evidence="9">TK_35</strain>
    </source>
</reference>
<sequence>MNPWLNAMFQFAFFYPMVMAFFWMSGGLYYFFRRERKSRPRNDPPPMAEYPFASLLIPCHNESANLDDTLGAALAQRYPDFEVIAINDGSTDDTGTRLDALAALHPRLRVVHLDRNLGKANALRMGALAARSEYLVCIDGDAMLEEFAMHWMVWHLTSGPRVGAVTGNPRIRNRSTLLGRLQVAEFSSIIGMIKRAQRVYGRIFTVSGVIAAFRRTALHRIGYWADDMVTEDIDISWRLQLDHWDIRYEPNALCFILMPETLKGLWRQRLRWAQGGVEVLLRHGASLFSWRKRRMWGVLLEYILSVLWAYTMLVIILLWAVGKFIPMPPSLYIDTLLPQWHGVILALVCLLQFASSLIIDRRYETHIGRNYFWVIWYPMAYWLISLFTTLVALPKTLLRRRGKRATWTAARTPSNRFDSRLIQKPRKQPRLQRTAWGFVTLAFWGFYFYLWAPLVTLVSWLLGGQLAWLQLYERKQHLDPFVIIALPVILACCALLLIAWAEYNRYRFAGKERRGPHEDASRAEIAHSLGASDQLAEQMFNAKAITLHMDEHARPLGMTAQLLQ</sequence>
<dbReference type="Pfam" id="PF13994">
    <property type="entry name" value="PgaD"/>
    <property type="match status" value="1"/>
</dbReference>
<dbReference type="AlphaFoldDB" id="A0AA38XKJ8"/>
<proteinExistence type="predicted"/>
<evidence type="ECO:0000256" key="1">
    <source>
        <dbReference type="ARBA" id="ARBA00004651"/>
    </source>
</evidence>
<evidence type="ECO:0000256" key="2">
    <source>
        <dbReference type="ARBA" id="ARBA00022475"/>
    </source>
</evidence>
<dbReference type="CDD" id="cd06423">
    <property type="entry name" value="CESA_like"/>
    <property type="match status" value="1"/>
</dbReference>
<feature type="transmembrane region" description="Helical" evidence="8">
    <location>
        <begin position="371"/>
        <end position="393"/>
    </location>
</feature>
<evidence type="ECO:0000313" key="9">
    <source>
        <dbReference type="EMBL" id="KAJ9614696.1"/>
    </source>
</evidence>
<feature type="transmembrane region" description="Helical" evidence="8">
    <location>
        <begin position="340"/>
        <end position="359"/>
    </location>
</feature>
<evidence type="ECO:0008006" key="10">
    <source>
        <dbReference type="Google" id="ProtNLM"/>
    </source>
</evidence>
<feature type="transmembrane region" description="Helical" evidence="8">
    <location>
        <begin position="481"/>
        <end position="501"/>
    </location>
</feature>
<comment type="caution">
    <text evidence="9">The sequence shown here is derived from an EMBL/GenBank/DDBJ whole genome shotgun (WGS) entry which is preliminary data.</text>
</comment>
<evidence type="ECO:0000256" key="4">
    <source>
        <dbReference type="ARBA" id="ARBA00022679"/>
    </source>
</evidence>
<keyword evidence="4" id="KW-0808">Transferase</keyword>
<dbReference type="GO" id="GO:0005886">
    <property type="term" value="C:plasma membrane"/>
    <property type="evidence" value="ECO:0007669"/>
    <property type="project" value="UniProtKB-SubCell"/>
</dbReference>
<dbReference type="NCBIfam" id="TIGR03940">
    <property type="entry name" value="PGA_PgaD"/>
    <property type="match status" value="1"/>
</dbReference>
<dbReference type="Gene3D" id="3.90.550.10">
    <property type="entry name" value="Spore Coat Polysaccharide Biosynthesis Protein SpsA, Chain A"/>
    <property type="match status" value="1"/>
</dbReference>
<keyword evidence="3" id="KW-0328">Glycosyltransferase</keyword>
<dbReference type="InterPro" id="IPR029044">
    <property type="entry name" value="Nucleotide-diphossugar_trans"/>
</dbReference>
<dbReference type="PANTHER" id="PTHR43630">
    <property type="entry name" value="POLY-BETA-1,6-N-ACETYL-D-GLUCOSAMINE SYNTHASE"/>
    <property type="match status" value="1"/>
</dbReference>
<dbReference type="InterPro" id="IPR023853">
    <property type="entry name" value="PGA_PgaC/IcaA"/>
</dbReference>
<dbReference type="GO" id="GO:0043709">
    <property type="term" value="P:cell adhesion involved in single-species biofilm formation"/>
    <property type="evidence" value="ECO:0007669"/>
    <property type="project" value="InterPro"/>
</dbReference>
<organism evidence="9">
    <name type="scientific">Knufia peltigerae</name>
    <dbReference type="NCBI Taxonomy" id="1002370"/>
    <lineage>
        <taxon>Eukaryota</taxon>
        <taxon>Fungi</taxon>
        <taxon>Dikarya</taxon>
        <taxon>Ascomycota</taxon>
        <taxon>Pezizomycotina</taxon>
        <taxon>Eurotiomycetes</taxon>
        <taxon>Chaetothyriomycetidae</taxon>
        <taxon>Chaetothyriales</taxon>
        <taxon>Trichomeriaceae</taxon>
        <taxon>Knufia</taxon>
    </lineage>
</organism>
<keyword evidence="7 8" id="KW-0472">Membrane</keyword>
<dbReference type="GO" id="GO:0008375">
    <property type="term" value="F:acetylglucosaminyltransferase activity"/>
    <property type="evidence" value="ECO:0007669"/>
    <property type="project" value="InterPro"/>
</dbReference>
<feature type="transmembrane region" description="Helical" evidence="8">
    <location>
        <begin position="12"/>
        <end position="32"/>
    </location>
</feature>
<evidence type="ECO:0000256" key="5">
    <source>
        <dbReference type="ARBA" id="ARBA00022692"/>
    </source>
</evidence>
<dbReference type="InterPro" id="IPR023829">
    <property type="entry name" value="PGA_PgaD"/>
</dbReference>
<evidence type="ECO:0000256" key="6">
    <source>
        <dbReference type="ARBA" id="ARBA00022989"/>
    </source>
</evidence>
<dbReference type="NCBIfam" id="TIGR03937">
    <property type="entry name" value="PgaC_IcaA"/>
    <property type="match status" value="1"/>
</dbReference>
<accession>A0AA38XKJ8</accession>
<dbReference type="PANTHER" id="PTHR43630:SF1">
    <property type="entry name" value="POLY-BETA-1,6-N-ACETYL-D-GLUCOSAMINE SYNTHASE"/>
    <property type="match status" value="1"/>
</dbReference>
<keyword evidence="2" id="KW-1003">Cell membrane</keyword>
<feature type="transmembrane region" description="Helical" evidence="8">
    <location>
        <begin position="299"/>
        <end position="320"/>
    </location>
</feature>
<evidence type="ECO:0000256" key="3">
    <source>
        <dbReference type="ARBA" id="ARBA00022676"/>
    </source>
</evidence>
<keyword evidence="6 8" id="KW-1133">Transmembrane helix</keyword>
<dbReference type="EMBL" id="JAPDRN010000189">
    <property type="protein sequence ID" value="KAJ9614696.1"/>
    <property type="molecule type" value="Genomic_DNA"/>
</dbReference>
<keyword evidence="5 8" id="KW-0812">Transmembrane</keyword>
<comment type="subcellular location">
    <subcellularLocation>
        <location evidence="1">Cell membrane</location>
        <topology evidence="1">Multi-pass membrane protein</topology>
    </subcellularLocation>
</comment>
<gene>
    <name evidence="9" type="ORF">H2204_014552</name>
</gene>